<evidence type="ECO:0000256" key="3">
    <source>
        <dbReference type="ARBA" id="ARBA00012929"/>
    </source>
</evidence>
<dbReference type="Pfam" id="PF04321">
    <property type="entry name" value="RmlD_sub_bind"/>
    <property type="match status" value="1"/>
</dbReference>
<protein>
    <recommendedName>
        <fullName evidence="4 6">dTDP-4-dehydrorhamnose reductase</fullName>
        <ecNumber evidence="3 6">1.1.1.133</ecNumber>
    </recommendedName>
</protein>
<dbReference type="InterPro" id="IPR029903">
    <property type="entry name" value="RmlD-like-bd"/>
</dbReference>
<organism evidence="8 9">
    <name type="scientific">Rheinheimera muenzenbergensis</name>
    <dbReference type="NCBI Taxonomy" id="1193628"/>
    <lineage>
        <taxon>Bacteria</taxon>
        <taxon>Pseudomonadati</taxon>
        <taxon>Pseudomonadota</taxon>
        <taxon>Gammaproteobacteria</taxon>
        <taxon>Chromatiales</taxon>
        <taxon>Chromatiaceae</taxon>
        <taxon>Rheinheimera</taxon>
    </lineage>
</organism>
<dbReference type="InterPro" id="IPR005913">
    <property type="entry name" value="dTDP_dehydrorham_reduct"/>
</dbReference>
<evidence type="ECO:0000259" key="7">
    <source>
        <dbReference type="Pfam" id="PF04321"/>
    </source>
</evidence>
<gene>
    <name evidence="8" type="primary">rfbD</name>
    <name evidence="8" type="ORF">MN202_01300</name>
</gene>
<keyword evidence="9" id="KW-1185">Reference proteome</keyword>
<comment type="caution">
    <text evidence="8">The sequence shown here is derived from an EMBL/GenBank/DDBJ whole genome shotgun (WGS) entry which is preliminary data.</text>
</comment>
<dbReference type="Gene3D" id="3.90.25.10">
    <property type="entry name" value="UDP-galactose 4-epimerase, domain 1"/>
    <property type="match status" value="1"/>
</dbReference>
<comment type="similarity">
    <text evidence="2 6">Belongs to the dTDP-4-dehydrorhamnose reductase family.</text>
</comment>
<evidence type="ECO:0000256" key="5">
    <source>
        <dbReference type="ARBA" id="ARBA00048200"/>
    </source>
</evidence>
<evidence type="ECO:0000256" key="2">
    <source>
        <dbReference type="ARBA" id="ARBA00010944"/>
    </source>
</evidence>
<dbReference type="EMBL" id="JALAAR010000001">
    <property type="protein sequence ID" value="MEH8015855.1"/>
    <property type="molecule type" value="Genomic_DNA"/>
</dbReference>
<name>A0ABU8C1R4_9GAMM</name>
<dbReference type="Gene3D" id="3.40.50.720">
    <property type="entry name" value="NAD(P)-binding Rossmann-like Domain"/>
    <property type="match status" value="1"/>
</dbReference>
<dbReference type="Proteomes" id="UP001375382">
    <property type="component" value="Unassembled WGS sequence"/>
</dbReference>
<sequence>MIKVLLSGSDGQLGQLVQQQFATMPQFNLLACNRAALDITNTAAVSQLFTAFQPAIVINCAAYTAVDQAERNSLQCHSVNASAVAQLAQLCRRFDSLFISISTDYVFDGSGRRPYIERDLTAPLNQYGLAKQQAERAAEQAIKYITLRTSWLFSELGANFVSRICQQAQSGDVTRVVQDQYGNPTPARALAQAIGQLAHQYVQDGQLRYGLYHFAGYPCCSWYQFAIAIYQLVAPQHLHKLQGIASPFPGALARRPAYSCLDMSLFQQQFSFKAPPWQAELAAVVKKLAE</sequence>
<reference evidence="8 9" key="1">
    <citation type="journal article" date="2023" name="Ecotoxicol. Environ. Saf.">
        <title>Mercury remediation potential of mercury-resistant strain Rheinheimera metallidurans sp. nov. isolated from a municipal waste dumping site.</title>
        <authorList>
            <person name="Yadav V."/>
            <person name="Manjhi A."/>
            <person name="Vadakedath N."/>
        </authorList>
    </citation>
    <scope>NUCLEOTIDE SEQUENCE [LARGE SCALE GENOMIC DNA]</scope>
    <source>
        <strain evidence="8 9">E-49</strain>
    </source>
</reference>
<evidence type="ECO:0000256" key="1">
    <source>
        <dbReference type="ARBA" id="ARBA00004781"/>
    </source>
</evidence>
<feature type="domain" description="RmlD-like substrate binding" evidence="7">
    <location>
        <begin position="3"/>
        <end position="288"/>
    </location>
</feature>
<dbReference type="PANTHER" id="PTHR10491:SF4">
    <property type="entry name" value="METHIONINE ADENOSYLTRANSFERASE 2 SUBUNIT BETA"/>
    <property type="match status" value="1"/>
</dbReference>
<comment type="pathway">
    <text evidence="1 6">Carbohydrate biosynthesis; dTDP-L-rhamnose biosynthesis.</text>
</comment>
<dbReference type="CDD" id="cd05254">
    <property type="entry name" value="dTDP_HR_like_SDR_e"/>
    <property type="match status" value="1"/>
</dbReference>
<keyword evidence="6 8" id="KW-0560">Oxidoreductase</keyword>
<comment type="catalytic activity">
    <reaction evidence="5 6">
        <text>dTDP-beta-L-rhamnose + NADP(+) = dTDP-4-dehydro-beta-L-rhamnose + NADPH + H(+)</text>
        <dbReference type="Rhea" id="RHEA:21796"/>
        <dbReference type="ChEBI" id="CHEBI:15378"/>
        <dbReference type="ChEBI" id="CHEBI:57510"/>
        <dbReference type="ChEBI" id="CHEBI:57783"/>
        <dbReference type="ChEBI" id="CHEBI:58349"/>
        <dbReference type="ChEBI" id="CHEBI:62830"/>
        <dbReference type="EC" id="1.1.1.133"/>
    </reaction>
</comment>
<proteinExistence type="inferred from homology"/>
<evidence type="ECO:0000313" key="8">
    <source>
        <dbReference type="EMBL" id="MEH8015855.1"/>
    </source>
</evidence>
<evidence type="ECO:0000313" key="9">
    <source>
        <dbReference type="Proteomes" id="UP001375382"/>
    </source>
</evidence>
<dbReference type="EC" id="1.1.1.133" evidence="3 6"/>
<dbReference type="PANTHER" id="PTHR10491">
    <property type="entry name" value="DTDP-4-DEHYDRORHAMNOSE REDUCTASE"/>
    <property type="match status" value="1"/>
</dbReference>
<dbReference type="SUPFAM" id="SSF51735">
    <property type="entry name" value="NAD(P)-binding Rossmann-fold domains"/>
    <property type="match status" value="1"/>
</dbReference>
<dbReference type="NCBIfam" id="TIGR01214">
    <property type="entry name" value="rmlD"/>
    <property type="match status" value="1"/>
</dbReference>
<keyword evidence="6" id="KW-0521">NADP</keyword>
<comment type="cofactor">
    <cofactor evidence="6">
        <name>Mg(2+)</name>
        <dbReference type="ChEBI" id="CHEBI:18420"/>
    </cofactor>
    <text evidence="6">Binds 1 Mg(2+) ion per monomer.</text>
</comment>
<evidence type="ECO:0000256" key="4">
    <source>
        <dbReference type="ARBA" id="ARBA00017099"/>
    </source>
</evidence>
<dbReference type="GO" id="GO:0008831">
    <property type="term" value="F:dTDP-4-dehydrorhamnose reductase activity"/>
    <property type="evidence" value="ECO:0007669"/>
    <property type="project" value="UniProtKB-EC"/>
</dbReference>
<dbReference type="RefSeq" id="WP_335734275.1">
    <property type="nucleotide sequence ID" value="NZ_JALAAR010000001.1"/>
</dbReference>
<evidence type="ECO:0000256" key="6">
    <source>
        <dbReference type="RuleBase" id="RU364082"/>
    </source>
</evidence>
<accession>A0ABU8C1R4</accession>
<dbReference type="InterPro" id="IPR036291">
    <property type="entry name" value="NAD(P)-bd_dom_sf"/>
</dbReference>
<comment type="function">
    <text evidence="6">Catalyzes the reduction of dTDP-6-deoxy-L-lyxo-4-hexulose to yield dTDP-L-rhamnose.</text>
</comment>